<sequence length="86" mass="10051">MRLITVRYQSSIILNHFEGLKLTLASLKISYLEQLNSKIFALLPTNFTCLKIDHLIKRIGMRGETVIFGHKKSDIRRFLEFTRLLS</sequence>
<dbReference type="OrthoDB" id="6315965at2"/>
<protein>
    <submittedName>
        <fullName evidence="1">Uncharacterized protein</fullName>
    </submittedName>
</protein>
<evidence type="ECO:0000313" key="1">
    <source>
        <dbReference type="EMBL" id="TLX46912.1"/>
    </source>
</evidence>
<organism evidence="1 2">
    <name type="scientific">Pseudoalteromonas phenolica</name>
    <dbReference type="NCBI Taxonomy" id="161398"/>
    <lineage>
        <taxon>Bacteria</taxon>
        <taxon>Pseudomonadati</taxon>
        <taxon>Pseudomonadota</taxon>
        <taxon>Gammaproteobacteria</taxon>
        <taxon>Alteromonadales</taxon>
        <taxon>Pseudoalteromonadaceae</taxon>
        <taxon>Pseudoalteromonas</taxon>
    </lineage>
</organism>
<comment type="caution">
    <text evidence="1">The sequence shown here is derived from an EMBL/GenBank/DDBJ whole genome shotgun (WGS) entry which is preliminary data.</text>
</comment>
<accession>A0A5R9Q2T0</accession>
<reference evidence="1 2" key="1">
    <citation type="submission" date="2018-01" db="EMBL/GenBank/DDBJ databases">
        <title>Co-occurrence of chitin degradation, pigmentation and bioactivity in marine Pseudoalteromonas.</title>
        <authorList>
            <person name="Paulsen S."/>
            <person name="Gram L."/>
            <person name="Machado H."/>
        </authorList>
    </citation>
    <scope>NUCLEOTIDE SEQUENCE [LARGE SCALE GENOMIC DNA]</scope>
    <source>
        <strain evidence="1 2">S3663</strain>
    </source>
</reference>
<proteinExistence type="predicted"/>
<evidence type="ECO:0000313" key="2">
    <source>
        <dbReference type="Proteomes" id="UP000309186"/>
    </source>
</evidence>
<dbReference type="Proteomes" id="UP000309186">
    <property type="component" value="Unassembled WGS sequence"/>
</dbReference>
<name>A0A5R9Q2T0_9GAMM</name>
<gene>
    <name evidence="1" type="ORF">C1E24_11700</name>
</gene>
<dbReference type="AlphaFoldDB" id="A0A5R9Q2T0"/>
<dbReference type="EMBL" id="PPSW01000016">
    <property type="protein sequence ID" value="TLX46912.1"/>
    <property type="molecule type" value="Genomic_DNA"/>
</dbReference>